<accession>G0URG4</accession>
<sequence length="153" mass="17707">MYMDLYLTSRYTLCGDYFLYTYLWIWELCTLCTHEVVAVCLHFFPQSCRFIVCLCSPRTLGFLVEFALTIAAASFQDLRRPWCHFKNGRSAITIPFVSFTMSHTRPPFATWNVERCCRGTWQVSPVSLTSLLFCSYICILSLVFPSGGAWLLF</sequence>
<evidence type="ECO:0000256" key="1">
    <source>
        <dbReference type="SAM" id="Phobius"/>
    </source>
</evidence>
<keyword evidence="1" id="KW-1133">Transmembrane helix</keyword>
<keyword evidence="1" id="KW-0812">Transmembrane</keyword>
<evidence type="ECO:0000313" key="2">
    <source>
        <dbReference type="EMBL" id="CCC91976.1"/>
    </source>
</evidence>
<protein>
    <submittedName>
        <fullName evidence="2">Uncharacterized protein TCIL3000_8_1950</fullName>
    </submittedName>
</protein>
<reference evidence="2" key="1">
    <citation type="journal article" date="2012" name="Proc. Natl. Acad. Sci. U.S.A.">
        <title>Antigenic diversity is generated by distinct evolutionary mechanisms in African trypanosome species.</title>
        <authorList>
            <person name="Jackson A.P."/>
            <person name="Berry A."/>
            <person name="Aslett M."/>
            <person name="Allison H.C."/>
            <person name="Burton P."/>
            <person name="Vavrova-Anderson J."/>
            <person name="Brown R."/>
            <person name="Browne H."/>
            <person name="Corton N."/>
            <person name="Hauser H."/>
            <person name="Gamble J."/>
            <person name="Gilderthorp R."/>
            <person name="Marcello L."/>
            <person name="McQuillan J."/>
            <person name="Otto T.D."/>
            <person name="Quail M.A."/>
            <person name="Sanders M.J."/>
            <person name="van Tonder A."/>
            <person name="Ginger M.L."/>
            <person name="Field M.C."/>
            <person name="Barry J.D."/>
            <person name="Hertz-Fowler C."/>
            <person name="Berriman M."/>
        </authorList>
    </citation>
    <scope>NUCLEOTIDE SEQUENCE</scope>
    <source>
        <strain evidence="2">IL3000</strain>
    </source>
</reference>
<dbReference type="EMBL" id="HE575321">
    <property type="protein sequence ID" value="CCC91976.1"/>
    <property type="molecule type" value="Genomic_DNA"/>
</dbReference>
<keyword evidence="1" id="KW-0472">Membrane</keyword>
<gene>
    <name evidence="2" type="ORF">TCIL3000_8_1950</name>
</gene>
<name>G0URG4_TRYCI</name>
<dbReference type="VEuPathDB" id="TriTrypDB:TcIL3000_8_1950"/>
<organism evidence="2">
    <name type="scientific">Trypanosoma congolense (strain IL3000)</name>
    <dbReference type="NCBI Taxonomy" id="1068625"/>
    <lineage>
        <taxon>Eukaryota</taxon>
        <taxon>Discoba</taxon>
        <taxon>Euglenozoa</taxon>
        <taxon>Kinetoplastea</taxon>
        <taxon>Metakinetoplastina</taxon>
        <taxon>Trypanosomatida</taxon>
        <taxon>Trypanosomatidae</taxon>
        <taxon>Trypanosoma</taxon>
        <taxon>Nannomonas</taxon>
    </lineage>
</organism>
<proteinExistence type="predicted"/>
<dbReference type="AlphaFoldDB" id="G0URG4"/>
<feature type="transmembrane region" description="Helical" evidence="1">
    <location>
        <begin position="130"/>
        <end position="152"/>
    </location>
</feature>